<dbReference type="Gene3D" id="1.10.10.60">
    <property type="entry name" value="Homeodomain-like"/>
    <property type="match status" value="1"/>
</dbReference>
<dbReference type="EMBL" id="JAOZYB010000311">
    <property type="protein sequence ID" value="MEB3964430.1"/>
    <property type="molecule type" value="Genomic_DNA"/>
</dbReference>
<reference evidence="6 7" key="1">
    <citation type="submission" date="2022-10" db="EMBL/GenBank/DDBJ databases">
        <authorList>
            <person name="Xie J."/>
            <person name="Shen N."/>
        </authorList>
    </citation>
    <scope>NUCLEOTIDE SEQUENCE [LARGE SCALE GENOMIC DNA]</scope>
    <source>
        <strain evidence="6 7">DSM 41681</strain>
    </source>
</reference>
<dbReference type="RefSeq" id="WP_324772155.1">
    <property type="nucleotide sequence ID" value="NZ_BAAATS010000028.1"/>
</dbReference>
<proteinExistence type="predicted"/>
<dbReference type="SUPFAM" id="SSF46689">
    <property type="entry name" value="Homeodomain-like"/>
    <property type="match status" value="1"/>
</dbReference>
<sequence>MPTPEKTSFDAIIAAGRALLEERGQRGLTMQGVAERVGVKAPSLYKHVANRAALLAAVAQATVEDLAESLETTDGSLEELARRYRQFATARPEGFRLMHSTYVPPRTLAHASRPVLRVMRELVGEREALDAARLLTAWVTGFIEMELNGSFRLDGDLERAFEYGLARIHRALTPSPGHVTPG</sequence>
<dbReference type="Proteomes" id="UP001352223">
    <property type="component" value="Unassembled WGS sequence"/>
</dbReference>
<evidence type="ECO:0000256" key="3">
    <source>
        <dbReference type="ARBA" id="ARBA00023163"/>
    </source>
</evidence>
<organism evidence="6 7">
    <name type="scientific">Streptomyces kunmingensis</name>
    <dbReference type="NCBI Taxonomy" id="68225"/>
    <lineage>
        <taxon>Bacteria</taxon>
        <taxon>Bacillati</taxon>
        <taxon>Actinomycetota</taxon>
        <taxon>Actinomycetes</taxon>
        <taxon>Kitasatosporales</taxon>
        <taxon>Streptomycetaceae</taxon>
        <taxon>Streptomyces</taxon>
    </lineage>
</organism>
<feature type="domain" description="HTH tetR-type" evidence="5">
    <location>
        <begin position="6"/>
        <end position="66"/>
    </location>
</feature>
<evidence type="ECO:0000256" key="1">
    <source>
        <dbReference type="ARBA" id="ARBA00023015"/>
    </source>
</evidence>
<dbReference type="Pfam" id="PF13305">
    <property type="entry name" value="TetR_C_33"/>
    <property type="match status" value="1"/>
</dbReference>
<name>A0ABU6CKL2_9ACTN</name>
<comment type="caution">
    <text evidence="6">The sequence shown here is derived from an EMBL/GenBank/DDBJ whole genome shotgun (WGS) entry which is preliminary data.</text>
</comment>
<protein>
    <submittedName>
        <fullName evidence="6">TetR/AcrR family transcriptional regulator</fullName>
    </submittedName>
</protein>
<dbReference type="InterPro" id="IPR050109">
    <property type="entry name" value="HTH-type_TetR-like_transc_reg"/>
</dbReference>
<dbReference type="InterPro" id="IPR025996">
    <property type="entry name" value="MT1864/Rv1816-like_C"/>
</dbReference>
<dbReference type="Gene3D" id="1.10.357.10">
    <property type="entry name" value="Tetracycline Repressor, domain 2"/>
    <property type="match status" value="1"/>
</dbReference>
<feature type="DNA-binding region" description="H-T-H motif" evidence="4">
    <location>
        <begin position="29"/>
        <end position="48"/>
    </location>
</feature>
<evidence type="ECO:0000256" key="2">
    <source>
        <dbReference type="ARBA" id="ARBA00023125"/>
    </source>
</evidence>
<gene>
    <name evidence="6" type="ORF">OKJ48_29980</name>
</gene>
<evidence type="ECO:0000313" key="7">
    <source>
        <dbReference type="Proteomes" id="UP001352223"/>
    </source>
</evidence>
<keyword evidence="1" id="KW-0805">Transcription regulation</keyword>
<dbReference type="PANTHER" id="PTHR30055:SF234">
    <property type="entry name" value="HTH-TYPE TRANSCRIPTIONAL REGULATOR BETI"/>
    <property type="match status" value="1"/>
</dbReference>
<evidence type="ECO:0000256" key="4">
    <source>
        <dbReference type="PROSITE-ProRule" id="PRU00335"/>
    </source>
</evidence>
<dbReference type="PROSITE" id="PS50977">
    <property type="entry name" value="HTH_TETR_2"/>
    <property type="match status" value="1"/>
</dbReference>
<keyword evidence="7" id="KW-1185">Reference proteome</keyword>
<dbReference type="SUPFAM" id="SSF48498">
    <property type="entry name" value="Tetracyclin repressor-like, C-terminal domain"/>
    <property type="match status" value="1"/>
</dbReference>
<evidence type="ECO:0000313" key="6">
    <source>
        <dbReference type="EMBL" id="MEB3964430.1"/>
    </source>
</evidence>
<keyword evidence="2 4" id="KW-0238">DNA-binding</keyword>
<evidence type="ECO:0000259" key="5">
    <source>
        <dbReference type="PROSITE" id="PS50977"/>
    </source>
</evidence>
<dbReference type="PANTHER" id="PTHR30055">
    <property type="entry name" value="HTH-TYPE TRANSCRIPTIONAL REGULATOR RUTR"/>
    <property type="match status" value="1"/>
</dbReference>
<dbReference type="PRINTS" id="PR00455">
    <property type="entry name" value="HTHTETR"/>
</dbReference>
<dbReference type="InterPro" id="IPR036271">
    <property type="entry name" value="Tet_transcr_reg_TetR-rel_C_sf"/>
</dbReference>
<dbReference type="InterPro" id="IPR001647">
    <property type="entry name" value="HTH_TetR"/>
</dbReference>
<dbReference type="Pfam" id="PF00440">
    <property type="entry name" value="TetR_N"/>
    <property type="match status" value="1"/>
</dbReference>
<dbReference type="InterPro" id="IPR009057">
    <property type="entry name" value="Homeodomain-like_sf"/>
</dbReference>
<keyword evidence="3" id="KW-0804">Transcription</keyword>
<accession>A0ABU6CKL2</accession>